<keyword evidence="4" id="KW-1185">Reference proteome</keyword>
<protein>
    <recommendedName>
        <fullName evidence="5">Ribosomal protein L34e superfamily protein</fullName>
    </recommendedName>
</protein>
<gene>
    <name evidence="3" type="ORF">RJ641_006760</name>
</gene>
<evidence type="ECO:0000256" key="2">
    <source>
        <dbReference type="SAM" id="Phobius"/>
    </source>
</evidence>
<evidence type="ECO:0008006" key="5">
    <source>
        <dbReference type="Google" id="ProtNLM"/>
    </source>
</evidence>
<dbReference type="Proteomes" id="UP001370490">
    <property type="component" value="Unassembled WGS sequence"/>
</dbReference>
<keyword evidence="2" id="KW-1133">Transmembrane helix</keyword>
<evidence type="ECO:0000256" key="1">
    <source>
        <dbReference type="SAM" id="MobiDB-lite"/>
    </source>
</evidence>
<name>A0AAN8Z6E0_9MAGN</name>
<evidence type="ECO:0000313" key="3">
    <source>
        <dbReference type="EMBL" id="KAK6928169.1"/>
    </source>
</evidence>
<accession>A0AAN8Z6E0</accession>
<dbReference type="EMBL" id="JBAMMX010000014">
    <property type="protein sequence ID" value="KAK6928169.1"/>
    <property type="molecule type" value="Genomic_DNA"/>
</dbReference>
<proteinExistence type="predicted"/>
<dbReference type="PANTHER" id="PTHR46996">
    <property type="entry name" value="OS05G0488500 PROTEIN"/>
    <property type="match status" value="1"/>
</dbReference>
<keyword evidence="2" id="KW-0812">Transmembrane</keyword>
<comment type="caution">
    <text evidence="3">The sequence shown here is derived from an EMBL/GenBank/DDBJ whole genome shotgun (WGS) entry which is preliminary data.</text>
</comment>
<feature type="region of interest" description="Disordered" evidence="1">
    <location>
        <begin position="1"/>
        <end position="30"/>
    </location>
</feature>
<feature type="transmembrane region" description="Helical" evidence="2">
    <location>
        <begin position="43"/>
        <end position="69"/>
    </location>
</feature>
<feature type="transmembrane region" description="Helical" evidence="2">
    <location>
        <begin position="89"/>
        <end position="111"/>
    </location>
</feature>
<keyword evidence="2" id="KW-0472">Membrane</keyword>
<evidence type="ECO:0000313" key="4">
    <source>
        <dbReference type="Proteomes" id="UP001370490"/>
    </source>
</evidence>
<dbReference type="AlphaFoldDB" id="A0AAN8Z6E0"/>
<organism evidence="3 4">
    <name type="scientific">Dillenia turbinata</name>
    <dbReference type="NCBI Taxonomy" id="194707"/>
    <lineage>
        <taxon>Eukaryota</taxon>
        <taxon>Viridiplantae</taxon>
        <taxon>Streptophyta</taxon>
        <taxon>Embryophyta</taxon>
        <taxon>Tracheophyta</taxon>
        <taxon>Spermatophyta</taxon>
        <taxon>Magnoliopsida</taxon>
        <taxon>eudicotyledons</taxon>
        <taxon>Gunneridae</taxon>
        <taxon>Pentapetalae</taxon>
        <taxon>Dilleniales</taxon>
        <taxon>Dilleniaceae</taxon>
        <taxon>Dillenia</taxon>
    </lineage>
</organism>
<sequence length="207" mass="23080">MANFVTQSESKQSNQSSTKSRKIPNSLTPSSCHHRPRFAAIDVLILIAVILACGYLIFPYTLLIINQTIKSFTTVYSLIKQDITIDPMIYLSLGFSFCGASIAVWGIILFTSRKCGNRNCRGLRNAPEFDIQLETEECVKNSSNLAANSVKKGLFELPRDHHKELEAELKKIAPVNGRAVLVFRARCGCSVATMEVPGLKRNRKMKK</sequence>
<reference evidence="3 4" key="1">
    <citation type="submission" date="2023-12" db="EMBL/GenBank/DDBJ databases">
        <title>A high-quality genome assembly for Dillenia turbinata (Dilleniales).</title>
        <authorList>
            <person name="Chanderbali A."/>
        </authorList>
    </citation>
    <scope>NUCLEOTIDE SEQUENCE [LARGE SCALE GENOMIC DNA]</scope>
    <source>
        <strain evidence="3">LSX21</strain>
        <tissue evidence="3">Leaf</tissue>
    </source>
</reference>
<dbReference type="PANTHER" id="PTHR46996:SF4">
    <property type="entry name" value="RIBOSOMAL PROTEIN L34E SUPERFAMILY PROTEIN"/>
    <property type="match status" value="1"/>
</dbReference>